<feature type="domain" description="AB hydrolase-1" evidence="1">
    <location>
        <begin position="6"/>
        <end position="245"/>
    </location>
</feature>
<evidence type="ECO:0000259" key="1">
    <source>
        <dbReference type="Pfam" id="PF12697"/>
    </source>
</evidence>
<dbReference type="GeneID" id="4706066"/>
<dbReference type="Proteomes" id="UP000006701">
    <property type="component" value="Unassembled WGS sequence"/>
</dbReference>
<dbReference type="VEuPathDB" id="FungiDB:ACLA_062740"/>
<name>A1CCQ2_ASPCL</name>
<dbReference type="SUPFAM" id="SSF53474">
    <property type="entry name" value="alpha/beta-Hydrolases"/>
    <property type="match status" value="1"/>
</dbReference>
<dbReference type="Pfam" id="PF12697">
    <property type="entry name" value="Abhydrolase_6"/>
    <property type="match status" value="1"/>
</dbReference>
<gene>
    <name evidence="2" type="ORF">ACLA_062740</name>
</gene>
<dbReference type="OMA" id="HSYGSMP"/>
<dbReference type="AlphaFoldDB" id="A1CCQ2"/>
<dbReference type="Gene3D" id="3.40.50.1820">
    <property type="entry name" value="alpha/beta hydrolase"/>
    <property type="match status" value="1"/>
</dbReference>
<dbReference type="InterPro" id="IPR029058">
    <property type="entry name" value="AB_hydrolase_fold"/>
</dbReference>
<dbReference type="STRING" id="344612.A1CCQ2"/>
<protein>
    <recommendedName>
        <fullName evidence="1">AB hydrolase-1 domain-containing protein</fullName>
    </recommendedName>
</protein>
<dbReference type="EMBL" id="DS027050">
    <property type="protein sequence ID" value="EAW12309.1"/>
    <property type="molecule type" value="Genomic_DNA"/>
</dbReference>
<dbReference type="InterPro" id="IPR000073">
    <property type="entry name" value="AB_hydrolase_1"/>
</dbReference>
<dbReference type="ESTHER" id="aspcl-a1ccq2">
    <property type="family name" value="6_AlphaBeta_hydrolase"/>
</dbReference>
<dbReference type="PANTHER" id="PTHR37017:SF11">
    <property type="entry name" value="ESTERASE_LIPASE_THIOESTERASE DOMAIN-CONTAINING PROTEIN"/>
    <property type="match status" value="1"/>
</dbReference>
<dbReference type="HOGENOM" id="CLU_046066_1_3_1"/>
<keyword evidence="3" id="KW-1185">Reference proteome</keyword>
<proteinExistence type="predicted"/>
<dbReference type="RefSeq" id="XP_001273735.1">
    <property type="nucleotide sequence ID" value="XM_001273734.1"/>
</dbReference>
<sequence>MALPTVVFVPGAWITPAFYGPFLKALTDLGYPVVYADYPSLEPSDPVTADCKTDAEAISRILLPLIEDEGRDVLLVMHSYAGMPGAAAAKGLSKTERTQGGQSGGVLGMVFIAAFLVPEGLSCAGLQGGNLPPWILLDQPSADLNLPEDPVGNFAPDVDQALLQDLADHIKPHSTLAFKSPQPSPAWADEVYTGRVAFIVTTADKAVPKEAQHGMIGATQRPWIVRELECSHCAPFINRIDETVREIQALQGEFERL</sequence>
<reference evidence="2 3" key="1">
    <citation type="journal article" date="2008" name="PLoS Genet.">
        <title>Genomic islands in the pathogenic filamentous fungus Aspergillus fumigatus.</title>
        <authorList>
            <person name="Fedorova N.D."/>
            <person name="Khaldi N."/>
            <person name="Joardar V.S."/>
            <person name="Maiti R."/>
            <person name="Amedeo P."/>
            <person name="Anderson M.J."/>
            <person name="Crabtree J."/>
            <person name="Silva J.C."/>
            <person name="Badger J.H."/>
            <person name="Albarraq A."/>
            <person name="Angiuoli S."/>
            <person name="Bussey H."/>
            <person name="Bowyer P."/>
            <person name="Cotty P.J."/>
            <person name="Dyer P.S."/>
            <person name="Egan A."/>
            <person name="Galens K."/>
            <person name="Fraser-Liggett C.M."/>
            <person name="Haas B.J."/>
            <person name="Inman J.M."/>
            <person name="Kent R."/>
            <person name="Lemieux S."/>
            <person name="Malavazi I."/>
            <person name="Orvis J."/>
            <person name="Roemer T."/>
            <person name="Ronning C.M."/>
            <person name="Sundaram J.P."/>
            <person name="Sutton G."/>
            <person name="Turner G."/>
            <person name="Venter J.C."/>
            <person name="White O.R."/>
            <person name="Whitty B.R."/>
            <person name="Youngman P."/>
            <person name="Wolfe K.H."/>
            <person name="Goldman G.H."/>
            <person name="Wortman J.R."/>
            <person name="Jiang B."/>
            <person name="Denning D.W."/>
            <person name="Nierman W.C."/>
        </authorList>
    </citation>
    <scope>NUCLEOTIDE SEQUENCE [LARGE SCALE GENOMIC DNA]</scope>
    <source>
        <strain evidence="3">ATCC 1007 / CBS 513.65 / DSM 816 / NCTC 3887 / NRRL 1</strain>
    </source>
</reference>
<evidence type="ECO:0000313" key="3">
    <source>
        <dbReference type="Proteomes" id="UP000006701"/>
    </source>
</evidence>
<organism evidence="2 3">
    <name type="scientific">Aspergillus clavatus (strain ATCC 1007 / CBS 513.65 / DSM 816 / NCTC 3887 / NRRL 1 / QM 1276 / 107)</name>
    <dbReference type="NCBI Taxonomy" id="344612"/>
    <lineage>
        <taxon>Eukaryota</taxon>
        <taxon>Fungi</taxon>
        <taxon>Dikarya</taxon>
        <taxon>Ascomycota</taxon>
        <taxon>Pezizomycotina</taxon>
        <taxon>Eurotiomycetes</taxon>
        <taxon>Eurotiomycetidae</taxon>
        <taxon>Eurotiales</taxon>
        <taxon>Aspergillaceae</taxon>
        <taxon>Aspergillus</taxon>
        <taxon>Aspergillus subgen. Fumigati</taxon>
    </lineage>
</organism>
<evidence type="ECO:0000313" key="2">
    <source>
        <dbReference type="EMBL" id="EAW12309.1"/>
    </source>
</evidence>
<dbReference type="InterPro" id="IPR052897">
    <property type="entry name" value="Sec-Metab_Biosynth_Hydrolase"/>
</dbReference>
<dbReference type="PANTHER" id="PTHR37017">
    <property type="entry name" value="AB HYDROLASE-1 DOMAIN-CONTAINING PROTEIN-RELATED"/>
    <property type="match status" value="1"/>
</dbReference>
<dbReference type="eggNOG" id="ENOG502SNJH">
    <property type="taxonomic scope" value="Eukaryota"/>
</dbReference>
<dbReference type="KEGG" id="act:ACLA_062740"/>
<dbReference type="OrthoDB" id="408373at2759"/>
<accession>A1CCQ2</accession>